<feature type="compositionally biased region" description="Low complexity" evidence="1">
    <location>
        <begin position="698"/>
        <end position="708"/>
    </location>
</feature>
<feature type="compositionally biased region" description="Low complexity" evidence="1">
    <location>
        <begin position="182"/>
        <end position="196"/>
    </location>
</feature>
<feature type="region of interest" description="Disordered" evidence="1">
    <location>
        <begin position="1"/>
        <end position="57"/>
    </location>
</feature>
<proteinExistence type="predicted"/>
<evidence type="ECO:0000313" key="3">
    <source>
        <dbReference type="Proteomes" id="UP000192596"/>
    </source>
</evidence>
<feature type="compositionally biased region" description="Acidic residues" evidence="1">
    <location>
        <begin position="232"/>
        <end position="253"/>
    </location>
</feature>
<dbReference type="InParanoid" id="A0A1V8TUN9"/>
<feature type="compositionally biased region" description="Pro residues" evidence="1">
    <location>
        <begin position="496"/>
        <end position="509"/>
    </location>
</feature>
<feature type="compositionally biased region" description="Polar residues" evidence="1">
    <location>
        <begin position="670"/>
        <end position="685"/>
    </location>
</feature>
<dbReference type="AlphaFoldDB" id="A0A1V8TUN9"/>
<feature type="region of interest" description="Disordered" evidence="1">
    <location>
        <begin position="629"/>
        <end position="724"/>
    </location>
</feature>
<reference evidence="3" key="1">
    <citation type="submission" date="2017-03" db="EMBL/GenBank/DDBJ databases">
        <title>Genomes of endolithic fungi from Antarctica.</title>
        <authorList>
            <person name="Coleine C."/>
            <person name="Masonjones S."/>
            <person name="Stajich J.E."/>
        </authorList>
    </citation>
    <scope>NUCLEOTIDE SEQUENCE [LARGE SCALE GENOMIC DNA]</scope>
    <source>
        <strain evidence="3">CCFEE 5527</strain>
    </source>
</reference>
<keyword evidence="3" id="KW-1185">Reference proteome</keyword>
<feature type="region of interest" description="Disordered" evidence="1">
    <location>
        <begin position="549"/>
        <end position="595"/>
    </location>
</feature>
<dbReference type="Proteomes" id="UP000192596">
    <property type="component" value="Unassembled WGS sequence"/>
</dbReference>
<feature type="compositionally biased region" description="Polar residues" evidence="1">
    <location>
        <begin position="511"/>
        <end position="521"/>
    </location>
</feature>
<feature type="region of interest" description="Disordered" evidence="1">
    <location>
        <begin position="486"/>
        <end position="522"/>
    </location>
</feature>
<comment type="caution">
    <text evidence="2">The sequence shown here is derived from an EMBL/GenBank/DDBJ whole genome shotgun (WGS) entry which is preliminary data.</text>
</comment>
<feature type="compositionally biased region" description="Low complexity" evidence="1">
    <location>
        <begin position="575"/>
        <end position="588"/>
    </location>
</feature>
<feature type="compositionally biased region" description="Basic residues" evidence="1">
    <location>
        <begin position="1"/>
        <end position="11"/>
    </location>
</feature>
<feature type="region of interest" description="Disordered" evidence="1">
    <location>
        <begin position="130"/>
        <end position="153"/>
    </location>
</feature>
<name>A0A1V8TUN9_9PEZI</name>
<evidence type="ECO:0000256" key="1">
    <source>
        <dbReference type="SAM" id="MobiDB-lite"/>
    </source>
</evidence>
<feature type="region of interest" description="Disordered" evidence="1">
    <location>
        <begin position="182"/>
        <end position="256"/>
    </location>
</feature>
<accession>A0A1V8TUN9</accession>
<protein>
    <submittedName>
        <fullName evidence="2">Uncharacterized protein</fullName>
    </submittedName>
</protein>
<dbReference type="OrthoDB" id="4115400at2759"/>
<feature type="compositionally biased region" description="Basic and acidic residues" evidence="1">
    <location>
        <begin position="201"/>
        <end position="213"/>
    </location>
</feature>
<feature type="region of interest" description="Disordered" evidence="1">
    <location>
        <begin position="438"/>
        <end position="468"/>
    </location>
</feature>
<evidence type="ECO:0000313" key="2">
    <source>
        <dbReference type="EMBL" id="OQO15033.1"/>
    </source>
</evidence>
<organism evidence="2 3">
    <name type="scientific">Cryoendolithus antarcticus</name>
    <dbReference type="NCBI Taxonomy" id="1507870"/>
    <lineage>
        <taxon>Eukaryota</taxon>
        <taxon>Fungi</taxon>
        <taxon>Dikarya</taxon>
        <taxon>Ascomycota</taxon>
        <taxon>Pezizomycotina</taxon>
        <taxon>Dothideomycetes</taxon>
        <taxon>Dothideomycetidae</taxon>
        <taxon>Cladosporiales</taxon>
        <taxon>Cladosporiaceae</taxon>
        <taxon>Cryoendolithus</taxon>
    </lineage>
</organism>
<sequence length="1067" mass="117252">MDRISRQRGVKRGPDGLAANAQKGRLDPSSSSTSSDILVATVPPMLSPQRRTTRRPSMTAKVINGRLVITGVADLLRRLQAADVNDANVPDNENGPNHKGTYSKAFTLRHPEIKWIHRGQGRYLPTTKLVNSSTPQATSATPQQRAAVSTQSLPVTLSLRRRSDVEPYPTRAVDFPKLVKQASSGAHESASAAYSLRARRPQHEELTASERRSARSSRRSQPVVSVEHGYSEDDGEDENDASDERESDDDDDGSATFTRDYVAAHPEITWRHCGNGFYKKGDRVSAAHVTAPISLPTFRRSSARSLQKVEALTTTPIDHSRRYHTTELRDYPNVKFSHCGNGWYRVITSKPATKMDQPNDHQADGSPSIDGFFSKENMILYKNRHPDAEFDNLGAGRWVLLETSPVFEETPKMPKYQSRTTYDKEYVDAHPDVIFHHAGSGRYRRGPRPPPSAPVEQSSNDEGYDVPRGLVDKDFVDAHPDQEFHHRGQGRYAFGPRPPFMPKPLPTPTPGQSTAQTSASDSDLVDTNYVNAHPAENFYHKGQGRWARGLPPAGASNKTAVRGPAASSVKLSLTPAAPSVRRASSAKSEIPIPDDAPGLHELLIRSEGPEKWPELGWVYRGGGKWARKAATKLGKGSTRSKKTIDEDGSDDNEPGFLKAEPGRRRLGARKTSSLLDARSISQNSEGRLLDEVTVPGRTSKSTSSKSKTATPKLNPLTLEEDPVDDPINYPSLYAESWSDVDPNEDGDEAAALMRALYQPLNSAEAFAEALTRHDSSIRPKATLQAVTAHAQEALRLLQNEYLELDKITAPHARIPRRPAKGGRLPVDSEIFEDRKEADLYDYSFDARKIGYQDPDAQRIVRDAEGRELRKRRQRGGLDTDPFNAAPVGGEDTVLSSRRVPKPVNRFDQTASAPTRRRRVPNGIAQSPARINGSITPDLGAAPTLTFDSNGNFMPPATGRWAGHVPRRIQELRGDSQTTLASNEAEGSADTGEPMALDGATDVQVTPKPKLSRRKRKDAGIPKGPKKGKVMNSIEGSRVPDLSRSNDWLGTLSRFCPQAFGIGESMEL</sequence>
<feature type="region of interest" description="Disordered" evidence="1">
    <location>
        <begin position="866"/>
        <end position="960"/>
    </location>
</feature>
<feature type="region of interest" description="Disordered" evidence="1">
    <location>
        <begin position="973"/>
        <end position="1040"/>
    </location>
</feature>
<dbReference type="EMBL" id="NAJO01000001">
    <property type="protein sequence ID" value="OQO15033.1"/>
    <property type="molecule type" value="Genomic_DNA"/>
</dbReference>
<gene>
    <name evidence="2" type="ORF">B0A48_00415</name>
</gene>
<dbReference type="STRING" id="1507870.A0A1V8TUN9"/>